<dbReference type="AlphaFoldDB" id="A0A9N9CIY4"/>
<dbReference type="InterPro" id="IPR029063">
    <property type="entry name" value="SAM-dependent_MTases_sf"/>
</dbReference>
<keyword evidence="2" id="KW-1185">Reference proteome</keyword>
<dbReference type="SUPFAM" id="SSF53335">
    <property type="entry name" value="S-adenosyl-L-methionine-dependent methyltransferases"/>
    <property type="match status" value="1"/>
</dbReference>
<protein>
    <submittedName>
        <fullName evidence="1">9130_t:CDS:1</fullName>
    </submittedName>
</protein>
<sequence>MLKPSGALAICIDYRELFHLGKMCDEIFGNVSLPHSESGHNQGSSQEIHARIGYDLGGICLDPFAGTGTTGEVILQFNKELKTEKERAKSTDSTKFLSNNKHEWQFILIEQGFNPKEEDEKEKN</sequence>
<dbReference type="EMBL" id="CAJVPL010002275">
    <property type="protein sequence ID" value="CAG8605317.1"/>
    <property type="molecule type" value="Genomic_DNA"/>
</dbReference>
<accession>A0A9N9CIY4</accession>
<proteinExistence type="predicted"/>
<evidence type="ECO:0000313" key="2">
    <source>
        <dbReference type="Proteomes" id="UP000789831"/>
    </source>
</evidence>
<name>A0A9N9CIY4_9GLOM</name>
<dbReference type="Proteomes" id="UP000789831">
    <property type="component" value="Unassembled WGS sequence"/>
</dbReference>
<comment type="caution">
    <text evidence="1">The sequence shown here is derived from an EMBL/GenBank/DDBJ whole genome shotgun (WGS) entry which is preliminary data.</text>
</comment>
<gene>
    <name evidence="1" type="ORF">AGERDE_LOCUS9310</name>
</gene>
<reference evidence="1" key="1">
    <citation type="submission" date="2021-06" db="EMBL/GenBank/DDBJ databases">
        <authorList>
            <person name="Kallberg Y."/>
            <person name="Tangrot J."/>
            <person name="Rosling A."/>
        </authorList>
    </citation>
    <scope>NUCLEOTIDE SEQUENCE</scope>
    <source>
        <strain evidence="1">MT106</strain>
    </source>
</reference>
<evidence type="ECO:0000313" key="1">
    <source>
        <dbReference type="EMBL" id="CAG8605317.1"/>
    </source>
</evidence>
<organism evidence="1 2">
    <name type="scientific">Ambispora gerdemannii</name>
    <dbReference type="NCBI Taxonomy" id="144530"/>
    <lineage>
        <taxon>Eukaryota</taxon>
        <taxon>Fungi</taxon>
        <taxon>Fungi incertae sedis</taxon>
        <taxon>Mucoromycota</taxon>
        <taxon>Glomeromycotina</taxon>
        <taxon>Glomeromycetes</taxon>
        <taxon>Archaeosporales</taxon>
        <taxon>Ambisporaceae</taxon>
        <taxon>Ambispora</taxon>
    </lineage>
</organism>